<evidence type="ECO:0000259" key="2">
    <source>
        <dbReference type="Pfam" id="PF01206"/>
    </source>
</evidence>
<protein>
    <submittedName>
        <fullName evidence="3">SirA family protein</fullName>
    </submittedName>
</protein>
<sequence length="79" mass="8514">MGEKKLVDARGMACPGPIAKLTRAYREAKNGDIIEILATDQGFIPDIKSWVESTGNKLLELGQDSSGVIRAVIEVTAKK</sequence>
<evidence type="ECO:0000313" key="3">
    <source>
        <dbReference type="EMBL" id="HEU97887.1"/>
    </source>
</evidence>
<comment type="similarity">
    <text evidence="1">Belongs to the sulfur carrier protein TusA family.</text>
</comment>
<reference evidence="3" key="1">
    <citation type="journal article" date="2020" name="mSystems">
        <title>Genome- and Community-Level Interaction Insights into Carbon Utilization and Element Cycling Functions of Hydrothermarchaeota in Hydrothermal Sediment.</title>
        <authorList>
            <person name="Zhou Z."/>
            <person name="Liu Y."/>
            <person name="Xu W."/>
            <person name="Pan J."/>
            <person name="Luo Z.H."/>
            <person name="Li M."/>
        </authorList>
    </citation>
    <scope>NUCLEOTIDE SEQUENCE [LARGE SCALE GENOMIC DNA]</scope>
    <source>
        <strain evidence="3">SpSt-1259</strain>
    </source>
</reference>
<dbReference type="PANTHER" id="PTHR33279:SF6">
    <property type="entry name" value="SULFUR CARRIER PROTEIN YEDF-RELATED"/>
    <property type="match status" value="1"/>
</dbReference>
<proteinExistence type="inferred from homology"/>
<dbReference type="Pfam" id="PF01206">
    <property type="entry name" value="TusA"/>
    <property type="match status" value="1"/>
</dbReference>
<dbReference type="SUPFAM" id="SSF64307">
    <property type="entry name" value="SirA-like"/>
    <property type="match status" value="1"/>
</dbReference>
<dbReference type="InterPro" id="IPR001455">
    <property type="entry name" value="TusA-like"/>
</dbReference>
<dbReference type="InterPro" id="IPR036868">
    <property type="entry name" value="TusA-like_sf"/>
</dbReference>
<gene>
    <name evidence="3" type="ORF">ENO36_03420</name>
</gene>
<accession>A0A7C2UQI3</accession>
<feature type="domain" description="UPF0033" evidence="2">
    <location>
        <begin position="7"/>
        <end position="74"/>
    </location>
</feature>
<evidence type="ECO:0000256" key="1">
    <source>
        <dbReference type="ARBA" id="ARBA00008984"/>
    </source>
</evidence>
<dbReference type="PANTHER" id="PTHR33279">
    <property type="entry name" value="SULFUR CARRIER PROTEIN YEDF-RELATED"/>
    <property type="match status" value="1"/>
</dbReference>
<dbReference type="EMBL" id="DSFE01000075">
    <property type="protein sequence ID" value="HEU97887.1"/>
    <property type="molecule type" value="Genomic_DNA"/>
</dbReference>
<organism evidence="3">
    <name type="scientific">Fervidicoccus fontis</name>
    <dbReference type="NCBI Taxonomy" id="683846"/>
    <lineage>
        <taxon>Archaea</taxon>
        <taxon>Thermoproteota</taxon>
        <taxon>Thermoprotei</taxon>
        <taxon>Fervidicoccales</taxon>
        <taxon>Fervidicoccaceae</taxon>
        <taxon>Fervidicoccus</taxon>
    </lineage>
</organism>
<dbReference type="Gene3D" id="3.30.110.40">
    <property type="entry name" value="TusA-like domain"/>
    <property type="match status" value="1"/>
</dbReference>
<comment type="caution">
    <text evidence="3">The sequence shown here is derived from an EMBL/GenBank/DDBJ whole genome shotgun (WGS) entry which is preliminary data.</text>
</comment>
<name>A0A7C2UQI3_9CREN</name>
<dbReference type="Proteomes" id="UP000885664">
    <property type="component" value="Unassembled WGS sequence"/>
</dbReference>
<dbReference type="AlphaFoldDB" id="A0A7C2UQI3"/>